<keyword evidence="10" id="KW-1185">Reference proteome</keyword>
<dbReference type="NCBIfam" id="TIGR03472">
    <property type="entry name" value="HpnI"/>
    <property type="match status" value="1"/>
</dbReference>
<name>A0ABX8LFG3_9BACT</name>
<evidence type="ECO:0000256" key="7">
    <source>
        <dbReference type="SAM" id="Phobius"/>
    </source>
</evidence>
<dbReference type="PANTHER" id="PTHR12726:SF0">
    <property type="entry name" value="CERAMIDE GLUCOSYLTRANSFERASE"/>
    <property type="match status" value="1"/>
</dbReference>
<proteinExistence type="predicted"/>
<evidence type="ECO:0000256" key="4">
    <source>
        <dbReference type="ARBA" id="ARBA00022692"/>
    </source>
</evidence>
<reference evidence="9 10" key="1">
    <citation type="submission" date="2021-06" db="EMBL/GenBank/DDBJ databases">
        <title>Gemonas diversity in paddy soil.</title>
        <authorList>
            <person name="Liu G."/>
        </authorList>
    </citation>
    <scope>NUCLEOTIDE SEQUENCE [LARGE SCALE GENOMIC DNA]</scope>
    <source>
        <strain evidence="9 10">RG2</strain>
    </source>
</reference>
<evidence type="ECO:0000313" key="9">
    <source>
        <dbReference type="EMBL" id="QXE89124.1"/>
    </source>
</evidence>
<organism evidence="9 10">
    <name type="scientific">Geomonas subterranea</name>
    <dbReference type="NCBI Taxonomy" id="2847989"/>
    <lineage>
        <taxon>Bacteria</taxon>
        <taxon>Pseudomonadati</taxon>
        <taxon>Thermodesulfobacteriota</taxon>
        <taxon>Desulfuromonadia</taxon>
        <taxon>Geobacterales</taxon>
        <taxon>Geobacteraceae</taxon>
        <taxon>Geomonas</taxon>
    </lineage>
</organism>
<dbReference type="EMBL" id="CP077683">
    <property type="protein sequence ID" value="QXE89124.1"/>
    <property type="molecule type" value="Genomic_DNA"/>
</dbReference>
<evidence type="ECO:0000256" key="5">
    <source>
        <dbReference type="ARBA" id="ARBA00022989"/>
    </source>
</evidence>
<evidence type="ECO:0000256" key="3">
    <source>
        <dbReference type="ARBA" id="ARBA00022679"/>
    </source>
</evidence>
<keyword evidence="5 7" id="KW-1133">Transmembrane helix</keyword>
<comment type="subcellular location">
    <subcellularLocation>
        <location evidence="1">Membrane</location>
        <topology evidence="1">Multi-pass membrane protein</topology>
    </subcellularLocation>
</comment>
<evidence type="ECO:0000256" key="1">
    <source>
        <dbReference type="ARBA" id="ARBA00004141"/>
    </source>
</evidence>
<keyword evidence="8" id="KW-0732">Signal</keyword>
<feature type="chain" id="PRO_5046956372" evidence="8">
    <location>
        <begin position="19"/>
        <end position="417"/>
    </location>
</feature>
<dbReference type="RefSeq" id="WP_217285818.1">
    <property type="nucleotide sequence ID" value="NZ_CP077683.1"/>
</dbReference>
<dbReference type="Pfam" id="PF13506">
    <property type="entry name" value="Glyco_transf_21"/>
    <property type="match status" value="1"/>
</dbReference>
<sequence length="417" mass="45864">MLRQALPFLAIAPSLAYAAITLHCGRSFFAASAGLPDYAPPVSILKPVRGVDGDSFENFSFFCRQDYPCYQIVFAVASHDDPVIPIIRQLMQTYRETDIELVIDPAIHGANYKVCNLMHAYAKAKHPLLVVCDSDIRVEDQYLRQVCAPFADPEVGLVTSLYRSSEVKGTGCAIEALGFCCEMIPNVMAALKLEGLSFALGASMAVRREALERIGGFEALVDYLADDYQLGNMIHRAGYRLELSPYFVESMMRGDERLSELLSRQLRWGRTMRVSRPGGYLASGITLPFPGALVALLLSGFTAAGWLAAALLYLVRAAVCTTYSRLLVQDRLLPRWLWLLPLRDALSFGVWALSLIGNRVRWRGDLFLLEKGGRIVPVGEKANPPVPPSQRGGRGFACSGLNVQFLSGYGGTSARWA</sequence>
<dbReference type="CDD" id="cd02520">
    <property type="entry name" value="Glucosylceramide_synthase"/>
    <property type="match status" value="1"/>
</dbReference>
<dbReference type="InterPro" id="IPR025993">
    <property type="entry name" value="Ceramide_glucosylTrfase"/>
</dbReference>
<keyword evidence="4 7" id="KW-0812">Transmembrane</keyword>
<feature type="transmembrane region" description="Helical" evidence="7">
    <location>
        <begin position="292"/>
        <end position="315"/>
    </location>
</feature>
<evidence type="ECO:0000256" key="6">
    <source>
        <dbReference type="ARBA" id="ARBA00023136"/>
    </source>
</evidence>
<accession>A0ABX8LFG3</accession>
<evidence type="ECO:0000256" key="2">
    <source>
        <dbReference type="ARBA" id="ARBA00022676"/>
    </source>
</evidence>
<evidence type="ECO:0000313" key="10">
    <source>
        <dbReference type="Proteomes" id="UP000683559"/>
    </source>
</evidence>
<keyword evidence="2" id="KW-0328">Glycosyltransferase</keyword>
<feature type="signal peptide" evidence="8">
    <location>
        <begin position="1"/>
        <end position="18"/>
    </location>
</feature>
<protein>
    <submittedName>
        <fullName evidence="9">Bacteriohopanetetrol glucosamine biosynthesis glycosyltransferase HpnI</fullName>
    </submittedName>
</protein>
<dbReference type="InterPro" id="IPR017835">
    <property type="entry name" value="Hopen-assoc_HpnI"/>
</dbReference>
<dbReference type="PANTHER" id="PTHR12726">
    <property type="entry name" value="CERAMIDE GLUCOSYLTRANSFERASE"/>
    <property type="match status" value="1"/>
</dbReference>
<keyword evidence="3" id="KW-0808">Transferase</keyword>
<dbReference type="Proteomes" id="UP000683559">
    <property type="component" value="Chromosome"/>
</dbReference>
<keyword evidence="6 7" id="KW-0472">Membrane</keyword>
<evidence type="ECO:0000256" key="8">
    <source>
        <dbReference type="SAM" id="SignalP"/>
    </source>
</evidence>
<gene>
    <name evidence="9" type="primary">hpnI</name>
    <name evidence="9" type="ORF">KP001_11670</name>
</gene>